<protein>
    <submittedName>
        <fullName evidence="10">Putative membrane protein YdfJ with MMPL/SSD domain</fullName>
    </submittedName>
</protein>
<comment type="similarity">
    <text evidence="2">Belongs to the resistance-nodulation-cell division (RND) (TC 2.A.6) family. MmpL subfamily.</text>
</comment>
<evidence type="ECO:0000256" key="1">
    <source>
        <dbReference type="ARBA" id="ARBA00004651"/>
    </source>
</evidence>
<keyword evidence="5 8" id="KW-1133">Transmembrane helix</keyword>
<feature type="region of interest" description="Disordered" evidence="7">
    <location>
        <begin position="258"/>
        <end position="312"/>
    </location>
</feature>
<keyword evidence="6 8" id="KW-0472">Membrane</keyword>
<comment type="caution">
    <text evidence="10">The sequence shown here is derived from an EMBL/GenBank/DDBJ whole genome shotgun (WGS) entry which is preliminary data.</text>
</comment>
<feature type="compositionally biased region" description="Low complexity" evidence="7">
    <location>
        <begin position="258"/>
        <end position="295"/>
    </location>
</feature>
<dbReference type="SUPFAM" id="SSF82866">
    <property type="entry name" value="Multidrug efflux transporter AcrB transmembrane domain"/>
    <property type="match status" value="1"/>
</dbReference>
<dbReference type="InterPro" id="IPR004869">
    <property type="entry name" value="MMPL_dom"/>
</dbReference>
<organism evidence="10 11">
    <name type="scientific">Actinophytocola algeriensis</name>
    <dbReference type="NCBI Taxonomy" id="1768010"/>
    <lineage>
        <taxon>Bacteria</taxon>
        <taxon>Bacillati</taxon>
        <taxon>Actinomycetota</taxon>
        <taxon>Actinomycetes</taxon>
        <taxon>Pseudonocardiales</taxon>
        <taxon>Pseudonocardiaceae</taxon>
    </lineage>
</organism>
<evidence type="ECO:0000259" key="9">
    <source>
        <dbReference type="Pfam" id="PF03176"/>
    </source>
</evidence>
<feature type="domain" description="Membrane transport protein MMPL" evidence="9">
    <location>
        <begin position="46"/>
        <end position="217"/>
    </location>
</feature>
<dbReference type="Proteomes" id="UP000520767">
    <property type="component" value="Unassembled WGS sequence"/>
</dbReference>
<dbReference type="GO" id="GO:0005886">
    <property type="term" value="C:plasma membrane"/>
    <property type="evidence" value="ECO:0007669"/>
    <property type="project" value="UniProtKB-SubCell"/>
</dbReference>
<sequence>MAASLYRLGDRSCRHRRLVLVAWLAVLVGIGVLAGAGGGQYEEDLSVPGSRAQQVLDTVDERFPASSGASAQVVFVAPAGHRVAEYEAVIAHTLDAAATVPRVAGVVDPFTAGTVSPDGRVALAQVTYRDDRVQSHDALADVVRPARDAGLRVELGGYGDSSAESGRGTEVVGLLIALVVLVSTFGSLVAAGLPLLTALLGVGATVAGLAAVAGVLTLPATAPPWPSCSGWRSASTTRCSSSRGTGRSWRPACRWPSPWPARSARRAPPWCSPDSPWSSRWPGWPSSGYRSSPRWDWPPPRPWSSRCWWRSP</sequence>
<dbReference type="AlphaFoldDB" id="A0A7W7Q2U3"/>
<keyword evidence="3" id="KW-1003">Cell membrane</keyword>
<proteinExistence type="inferred from homology"/>
<dbReference type="PANTHER" id="PTHR33406">
    <property type="entry name" value="MEMBRANE PROTEIN MJ1562-RELATED"/>
    <property type="match status" value="1"/>
</dbReference>
<evidence type="ECO:0000256" key="4">
    <source>
        <dbReference type="ARBA" id="ARBA00022692"/>
    </source>
</evidence>
<dbReference type="InterPro" id="IPR050545">
    <property type="entry name" value="Mycobact_MmpL"/>
</dbReference>
<dbReference type="PANTHER" id="PTHR33406:SF11">
    <property type="entry name" value="MEMBRANE PROTEIN SCO6666-RELATED"/>
    <property type="match status" value="1"/>
</dbReference>
<evidence type="ECO:0000313" key="11">
    <source>
        <dbReference type="Proteomes" id="UP000520767"/>
    </source>
</evidence>
<keyword evidence="11" id="KW-1185">Reference proteome</keyword>
<evidence type="ECO:0000256" key="8">
    <source>
        <dbReference type="SAM" id="Phobius"/>
    </source>
</evidence>
<feature type="transmembrane region" description="Helical" evidence="8">
    <location>
        <begin position="198"/>
        <end position="218"/>
    </location>
</feature>
<dbReference type="EMBL" id="JACHJQ010000002">
    <property type="protein sequence ID" value="MBB4905889.1"/>
    <property type="molecule type" value="Genomic_DNA"/>
</dbReference>
<evidence type="ECO:0000256" key="2">
    <source>
        <dbReference type="ARBA" id="ARBA00010157"/>
    </source>
</evidence>
<evidence type="ECO:0000256" key="7">
    <source>
        <dbReference type="SAM" id="MobiDB-lite"/>
    </source>
</evidence>
<comment type="subcellular location">
    <subcellularLocation>
        <location evidence="1">Cell membrane</location>
        <topology evidence="1">Multi-pass membrane protein</topology>
    </subcellularLocation>
</comment>
<evidence type="ECO:0000256" key="3">
    <source>
        <dbReference type="ARBA" id="ARBA00022475"/>
    </source>
</evidence>
<feature type="compositionally biased region" description="Low complexity" evidence="7">
    <location>
        <begin position="303"/>
        <end position="312"/>
    </location>
</feature>
<evidence type="ECO:0000256" key="5">
    <source>
        <dbReference type="ARBA" id="ARBA00022989"/>
    </source>
</evidence>
<name>A0A7W7Q2U3_9PSEU</name>
<reference evidence="10 11" key="1">
    <citation type="submission" date="2020-08" db="EMBL/GenBank/DDBJ databases">
        <title>Genomic Encyclopedia of Type Strains, Phase III (KMG-III): the genomes of soil and plant-associated and newly described type strains.</title>
        <authorList>
            <person name="Whitman W."/>
        </authorList>
    </citation>
    <scope>NUCLEOTIDE SEQUENCE [LARGE SCALE GENOMIC DNA]</scope>
    <source>
        <strain evidence="10 11">CECT 8960</strain>
    </source>
</reference>
<dbReference type="Pfam" id="PF03176">
    <property type="entry name" value="MMPL"/>
    <property type="match status" value="1"/>
</dbReference>
<accession>A0A7W7Q2U3</accession>
<feature type="transmembrane region" description="Helical" evidence="8">
    <location>
        <begin position="171"/>
        <end position="191"/>
    </location>
</feature>
<feature type="transmembrane region" description="Helical" evidence="8">
    <location>
        <begin position="20"/>
        <end position="41"/>
    </location>
</feature>
<gene>
    <name evidence="10" type="ORF">FHR82_002106</name>
</gene>
<evidence type="ECO:0000313" key="10">
    <source>
        <dbReference type="EMBL" id="MBB4905889.1"/>
    </source>
</evidence>
<evidence type="ECO:0000256" key="6">
    <source>
        <dbReference type="ARBA" id="ARBA00023136"/>
    </source>
</evidence>
<keyword evidence="4 8" id="KW-0812">Transmembrane</keyword>